<organism evidence="1 2">
    <name type="scientific">Catharanthus roseus</name>
    <name type="common">Madagascar periwinkle</name>
    <name type="synonym">Vinca rosea</name>
    <dbReference type="NCBI Taxonomy" id="4058"/>
    <lineage>
        <taxon>Eukaryota</taxon>
        <taxon>Viridiplantae</taxon>
        <taxon>Streptophyta</taxon>
        <taxon>Embryophyta</taxon>
        <taxon>Tracheophyta</taxon>
        <taxon>Spermatophyta</taxon>
        <taxon>Magnoliopsida</taxon>
        <taxon>eudicotyledons</taxon>
        <taxon>Gunneridae</taxon>
        <taxon>Pentapetalae</taxon>
        <taxon>asterids</taxon>
        <taxon>lamiids</taxon>
        <taxon>Gentianales</taxon>
        <taxon>Apocynaceae</taxon>
        <taxon>Rauvolfioideae</taxon>
        <taxon>Vinceae</taxon>
        <taxon>Catharanthinae</taxon>
        <taxon>Catharanthus</taxon>
    </lineage>
</organism>
<dbReference type="EMBL" id="CM044703">
    <property type="protein sequence ID" value="KAI5670485.1"/>
    <property type="molecule type" value="Genomic_DNA"/>
</dbReference>
<sequence>MNSPKDWPEPIIRVQSLSESGSSTIPDRYIKPPSERPSSAPEIEAQAGGIDIPLIDFQGLNNGDEKLRKAILNQIFQACSDWGFFQVINHGVSPQLMDRAREAWYGFFHQSMEVKQIYANSPKTYEGYGSRLGVQKGAILDWGDYYFLHYLPCSLKDHNKWPALPSDLREVIDEYSSAVVKLCGSLMKLLSINLGLGEEILQNAFGGEDIGACLRVNFYPKCPQPELALGLSSHSDPGGLTVLLPDENVAGLQVRRDNKWITVKPARHAFIVNIGDQMQILSNAIYKSVEHRVIVNSDRERISLAFFYNPKSDLLIGPAKEVVSPDRPALYPAMTFDEYRLYIRMKGPKGKSQLGESQKCPT</sequence>
<dbReference type="Proteomes" id="UP001060085">
    <property type="component" value="Linkage Group LG03"/>
</dbReference>
<keyword evidence="2" id="KW-1185">Reference proteome</keyword>
<reference evidence="2" key="1">
    <citation type="journal article" date="2023" name="Nat. Plants">
        <title>Single-cell RNA sequencing provides a high-resolution roadmap for understanding the multicellular compartmentation of specialized metabolism.</title>
        <authorList>
            <person name="Sun S."/>
            <person name="Shen X."/>
            <person name="Li Y."/>
            <person name="Li Y."/>
            <person name="Wang S."/>
            <person name="Li R."/>
            <person name="Zhang H."/>
            <person name="Shen G."/>
            <person name="Guo B."/>
            <person name="Wei J."/>
            <person name="Xu J."/>
            <person name="St-Pierre B."/>
            <person name="Chen S."/>
            <person name="Sun C."/>
        </authorList>
    </citation>
    <scope>NUCLEOTIDE SEQUENCE [LARGE SCALE GENOMIC DNA]</scope>
</reference>
<protein>
    <submittedName>
        <fullName evidence="1">Uncharacterized protein</fullName>
    </submittedName>
</protein>
<accession>A0ACC0BCY2</accession>
<proteinExistence type="predicted"/>
<name>A0ACC0BCY2_CATRO</name>
<gene>
    <name evidence="1" type="ORF">M9H77_10849</name>
</gene>
<evidence type="ECO:0000313" key="1">
    <source>
        <dbReference type="EMBL" id="KAI5670485.1"/>
    </source>
</evidence>
<evidence type="ECO:0000313" key="2">
    <source>
        <dbReference type="Proteomes" id="UP001060085"/>
    </source>
</evidence>
<comment type="caution">
    <text evidence="1">The sequence shown here is derived from an EMBL/GenBank/DDBJ whole genome shotgun (WGS) entry which is preliminary data.</text>
</comment>